<dbReference type="EMBL" id="ARXV01000023">
    <property type="protein sequence ID" value="KGD62160.1"/>
    <property type="molecule type" value="Genomic_DNA"/>
</dbReference>
<evidence type="ECO:0000259" key="1">
    <source>
        <dbReference type="Pfam" id="PF09832"/>
    </source>
</evidence>
<name>A0A095UI52_9GAMM</name>
<feature type="domain" description="DUF2059" evidence="1">
    <location>
        <begin position="94"/>
        <end position="142"/>
    </location>
</feature>
<proteinExistence type="predicted"/>
<dbReference type="AlphaFoldDB" id="A0A095UI52"/>
<reference evidence="2 3" key="1">
    <citation type="submission" date="2012-09" db="EMBL/GenBank/DDBJ databases">
        <title>Genome Sequence of alkane-degrading Bacterium Alcanivorax sp. 19-m-6.</title>
        <authorList>
            <person name="Lai Q."/>
            <person name="Shao Z."/>
        </authorList>
    </citation>
    <scope>NUCLEOTIDE SEQUENCE [LARGE SCALE GENOMIC DNA]</scope>
    <source>
        <strain evidence="2 3">19-m-6</strain>
    </source>
</reference>
<accession>A0A095UI52</accession>
<dbReference type="RefSeq" id="WP_035235152.1">
    <property type="nucleotide sequence ID" value="NZ_ARXV01000023.1"/>
</dbReference>
<dbReference type="eggNOG" id="ENOG5033F44">
    <property type="taxonomic scope" value="Bacteria"/>
</dbReference>
<evidence type="ECO:0000313" key="2">
    <source>
        <dbReference type="EMBL" id="KGD62160.1"/>
    </source>
</evidence>
<dbReference type="InterPro" id="IPR018637">
    <property type="entry name" value="DUF2059"/>
</dbReference>
<comment type="caution">
    <text evidence="2">The sequence shown here is derived from an EMBL/GenBank/DDBJ whole genome shotgun (WGS) entry which is preliminary data.</text>
</comment>
<sequence>MSLSLLAWLSLTARTLLVLLLTPSLLFAADTAKVKNLLDQSGFTEQVQSWPDMVRAEIRQHGEITDDNLDLILTRADSDTLVSELQTSVQEHMEKTLSAADLEAISQWYQSALGKRITQEEVQAATKHGLLEMQQQAKQLQADTDKVARMRQLDELTGTTDNALALHTYSATAVAKAIPGNDAGAKPAAPDPTVLRAQIEKRVDLAFLYAYRNLDAESLDRYQDFLASEPAQRFHQAIHEGMTSALSREIDSWANQLHEAMSALNTD</sequence>
<dbReference type="OrthoDB" id="6193639at2"/>
<dbReference type="PATRIC" id="fig|1177154.3.peg.3655"/>
<protein>
    <recommendedName>
        <fullName evidence="1">DUF2059 domain-containing protein</fullName>
    </recommendedName>
</protein>
<dbReference type="STRING" id="1177154.Y5S_03648"/>
<gene>
    <name evidence="2" type="ORF">Y5S_03648</name>
</gene>
<organism evidence="2 3">
    <name type="scientific">Alcanivorax nanhaiticus</name>
    <dbReference type="NCBI Taxonomy" id="1177154"/>
    <lineage>
        <taxon>Bacteria</taxon>
        <taxon>Pseudomonadati</taxon>
        <taxon>Pseudomonadota</taxon>
        <taxon>Gammaproteobacteria</taxon>
        <taxon>Oceanospirillales</taxon>
        <taxon>Alcanivoracaceae</taxon>
        <taxon>Alcanivorax</taxon>
    </lineage>
</organism>
<dbReference type="Proteomes" id="UP000029444">
    <property type="component" value="Unassembled WGS sequence"/>
</dbReference>
<dbReference type="Pfam" id="PF09832">
    <property type="entry name" value="DUF2059"/>
    <property type="match status" value="1"/>
</dbReference>
<evidence type="ECO:0000313" key="3">
    <source>
        <dbReference type="Proteomes" id="UP000029444"/>
    </source>
</evidence>
<keyword evidence="3" id="KW-1185">Reference proteome</keyword>